<dbReference type="GO" id="GO:0047617">
    <property type="term" value="F:fatty acyl-CoA hydrolase activity"/>
    <property type="evidence" value="ECO:0007669"/>
    <property type="project" value="InterPro"/>
</dbReference>
<evidence type="ECO:0000259" key="4">
    <source>
        <dbReference type="Pfam" id="PF20789"/>
    </source>
</evidence>
<dbReference type="Proteomes" id="UP001165663">
    <property type="component" value="Unassembled WGS sequence"/>
</dbReference>
<sequence>MLASTCEVDDRTSVEARFGLSRCAAHEGGRRCDVVVGAWSLDRDGTPRPGALATALDHVLGESLAVHRPEGWWTTTSELAIDFLAPFDRPSRLRATADPIQVEYRGGYAQGRIIDEHGTVVAAGSTWAHHLPSRGNPLRRVVRPPCQPITAAASLEDHLRFERLASQPDSILLTLGASDSWTNVFGLLHGGVWACLSEIAAARLLSERNPRLGTARLHVAFVRAARGDGPVTVSASARHVGSSFAVVEVLGRSADDTLCTISTVTARERSDTVNG</sequence>
<dbReference type="RefSeq" id="WP_238304893.1">
    <property type="nucleotide sequence ID" value="NZ_BRXE01000001.1"/>
</dbReference>
<dbReference type="InterPro" id="IPR006683">
    <property type="entry name" value="Thioestr_dom"/>
</dbReference>
<evidence type="ECO:0000313" key="5">
    <source>
        <dbReference type="EMBL" id="GLB80795.1"/>
    </source>
</evidence>
<feature type="domain" description="Acyl-CoA thioesterase-like C-terminal" evidence="4">
    <location>
        <begin position="30"/>
        <end position="123"/>
    </location>
</feature>
<evidence type="ECO:0000256" key="1">
    <source>
        <dbReference type="ARBA" id="ARBA00008324"/>
    </source>
</evidence>
<comment type="caution">
    <text evidence="6">The sequence shown here is derived from an EMBL/GenBank/DDBJ whole genome shotgun (WGS) entry which is preliminary data.</text>
</comment>
<dbReference type="PANTHER" id="PTHR21660">
    <property type="entry name" value="THIOESTERASE SUPERFAMILY MEMBER-RELATED"/>
    <property type="match status" value="1"/>
</dbReference>
<gene>
    <name evidence="6" type="ORF">Mkiyose1413_04820</name>
    <name evidence="5" type="ORF">SRL2020028_00510</name>
</gene>
<dbReference type="InterPro" id="IPR039298">
    <property type="entry name" value="ACOT13"/>
</dbReference>
<dbReference type="Pfam" id="PF03061">
    <property type="entry name" value="4HBT"/>
    <property type="match status" value="1"/>
</dbReference>
<evidence type="ECO:0000313" key="7">
    <source>
        <dbReference type="Proteomes" id="UP001064782"/>
    </source>
</evidence>
<comment type="similarity">
    <text evidence="1">Belongs to the thioesterase PaaI family.</text>
</comment>
<proteinExistence type="inferred from homology"/>
<evidence type="ECO:0000313" key="6">
    <source>
        <dbReference type="EMBL" id="GLD28599.1"/>
    </source>
</evidence>
<dbReference type="EMBL" id="BRZI01000002">
    <property type="protein sequence ID" value="GLD28599.1"/>
    <property type="molecule type" value="Genomic_DNA"/>
</dbReference>
<accession>A0A9P3Q3R6</accession>
<name>A0A9P3Q3R6_9MYCO</name>
<dbReference type="InterPro" id="IPR003736">
    <property type="entry name" value="PAAI_dom"/>
</dbReference>
<organism evidence="6 7">
    <name type="scientific">Mycobacterium kiyosense</name>
    <dbReference type="NCBI Taxonomy" id="2871094"/>
    <lineage>
        <taxon>Bacteria</taxon>
        <taxon>Bacillati</taxon>
        <taxon>Actinomycetota</taxon>
        <taxon>Actinomycetes</taxon>
        <taxon>Mycobacteriales</taxon>
        <taxon>Mycobacteriaceae</taxon>
        <taxon>Mycobacterium</taxon>
    </lineage>
</organism>
<dbReference type="InterPro" id="IPR049450">
    <property type="entry name" value="ACOT8-like_C"/>
</dbReference>
<dbReference type="NCBIfam" id="TIGR00369">
    <property type="entry name" value="unchar_dom_1"/>
    <property type="match status" value="1"/>
</dbReference>
<feature type="domain" description="Thioesterase" evidence="3">
    <location>
        <begin position="185"/>
        <end position="259"/>
    </location>
</feature>
<evidence type="ECO:0000256" key="2">
    <source>
        <dbReference type="ARBA" id="ARBA00022801"/>
    </source>
</evidence>
<dbReference type="AlphaFoldDB" id="A0A9P3Q3R6"/>
<dbReference type="InterPro" id="IPR029069">
    <property type="entry name" value="HotDog_dom_sf"/>
</dbReference>
<reference evidence="6" key="1">
    <citation type="submission" date="2022-08" db="EMBL/GenBank/DDBJ databases">
        <title>Mycobacterium kiyosense sp. nov., scotochromogenic slow-glowing species isolated from respiratory specimens.</title>
        <authorList>
            <person name="Fukano H."/>
            <person name="Kazumi Y."/>
            <person name="Sakagami N."/>
            <person name="Ato M."/>
            <person name="Mitarai S."/>
            <person name="Hoshino Y."/>
        </authorList>
    </citation>
    <scope>NUCLEOTIDE SEQUENCE</scope>
    <source>
        <strain evidence="6">1413</strain>
        <strain evidence="5">SRL2020-028</strain>
    </source>
</reference>
<protein>
    <recommendedName>
        <fullName evidence="8">Thioesterase domain-containing protein</fullName>
    </recommendedName>
</protein>
<keyword evidence="2" id="KW-0378">Hydrolase</keyword>
<dbReference type="SUPFAM" id="SSF54637">
    <property type="entry name" value="Thioesterase/thiol ester dehydrase-isomerase"/>
    <property type="match status" value="2"/>
</dbReference>
<evidence type="ECO:0000259" key="3">
    <source>
        <dbReference type="Pfam" id="PF03061"/>
    </source>
</evidence>
<dbReference type="EMBL" id="BRXE01000001">
    <property type="protein sequence ID" value="GLB80795.1"/>
    <property type="molecule type" value="Genomic_DNA"/>
</dbReference>
<keyword evidence="7" id="KW-1185">Reference proteome</keyword>
<dbReference type="PANTHER" id="PTHR21660:SF1">
    <property type="entry name" value="ACYL-COENZYME A THIOESTERASE 13"/>
    <property type="match status" value="1"/>
</dbReference>
<dbReference type="Gene3D" id="3.10.129.10">
    <property type="entry name" value="Hotdog Thioesterase"/>
    <property type="match status" value="2"/>
</dbReference>
<dbReference type="Pfam" id="PF20789">
    <property type="entry name" value="4HBT_3C"/>
    <property type="match status" value="1"/>
</dbReference>
<evidence type="ECO:0008006" key="8">
    <source>
        <dbReference type="Google" id="ProtNLM"/>
    </source>
</evidence>
<dbReference type="GeneID" id="83627109"/>
<dbReference type="Proteomes" id="UP001064782">
    <property type="component" value="Unassembled WGS sequence"/>
</dbReference>
<dbReference type="CDD" id="cd03443">
    <property type="entry name" value="PaaI_thioesterase"/>
    <property type="match status" value="2"/>
</dbReference>